<dbReference type="InterPro" id="IPR012854">
    <property type="entry name" value="Cu_amine_oxidase-like_N"/>
</dbReference>
<gene>
    <name evidence="3" type="ORF">VF724_14690</name>
</gene>
<dbReference type="InterPro" id="IPR036514">
    <property type="entry name" value="SGNH_hydro_sf"/>
</dbReference>
<comment type="caution">
    <text evidence="3">The sequence shown here is derived from an EMBL/GenBank/DDBJ whole genome shotgun (WGS) entry which is preliminary data.</text>
</comment>
<dbReference type="SUPFAM" id="SSF52266">
    <property type="entry name" value="SGNH hydrolase"/>
    <property type="match status" value="1"/>
</dbReference>
<proteinExistence type="predicted"/>
<name>A0ABU5ZK85_9BACL</name>
<feature type="chain" id="PRO_5047259607" evidence="1">
    <location>
        <begin position="23"/>
        <end position="435"/>
    </location>
</feature>
<evidence type="ECO:0000256" key="1">
    <source>
        <dbReference type="SAM" id="SignalP"/>
    </source>
</evidence>
<evidence type="ECO:0000259" key="2">
    <source>
        <dbReference type="Pfam" id="PF07833"/>
    </source>
</evidence>
<feature type="domain" description="Copper amine oxidase-like N-terminal" evidence="2">
    <location>
        <begin position="37"/>
        <end position="145"/>
    </location>
</feature>
<organism evidence="3 4">
    <name type="scientific">Ferviditalea candida</name>
    <dbReference type="NCBI Taxonomy" id="3108399"/>
    <lineage>
        <taxon>Bacteria</taxon>
        <taxon>Bacillati</taxon>
        <taxon>Bacillota</taxon>
        <taxon>Bacilli</taxon>
        <taxon>Bacillales</taxon>
        <taxon>Paenibacillaceae</taxon>
        <taxon>Ferviditalea</taxon>
    </lineage>
</organism>
<dbReference type="InterPro" id="IPR036582">
    <property type="entry name" value="Mao_N_sf"/>
</dbReference>
<dbReference type="Pfam" id="PF07833">
    <property type="entry name" value="Cu_amine_oxidN1"/>
    <property type="match status" value="1"/>
</dbReference>
<feature type="signal peptide" evidence="1">
    <location>
        <begin position="1"/>
        <end position="22"/>
    </location>
</feature>
<evidence type="ECO:0000313" key="4">
    <source>
        <dbReference type="Proteomes" id="UP001310386"/>
    </source>
</evidence>
<keyword evidence="4" id="KW-1185">Reference proteome</keyword>
<accession>A0ABU5ZK85</accession>
<dbReference type="Gene3D" id="3.30.457.10">
    <property type="entry name" value="Copper amine oxidase-like, N-terminal domain"/>
    <property type="match status" value="1"/>
</dbReference>
<evidence type="ECO:0000313" key="3">
    <source>
        <dbReference type="EMBL" id="MEB3102905.1"/>
    </source>
</evidence>
<dbReference type="RefSeq" id="WP_371755030.1">
    <property type="nucleotide sequence ID" value="NZ_JAYJLD010000024.1"/>
</dbReference>
<keyword evidence="1" id="KW-0732">Signal</keyword>
<dbReference type="EMBL" id="JAYJLD010000024">
    <property type="protein sequence ID" value="MEB3102905.1"/>
    <property type="molecule type" value="Genomic_DNA"/>
</dbReference>
<dbReference type="Proteomes" id="UP001310386">
    <property type="component" value="Unassembled WGS sequence"/>
</dbReference>
<protein>
    <submittedName>
        <fullName evidence="3">Stalk domain-containing protein</fullName>
    </submittedName>
</protein>
<dbReference type="SUPFAM" id="SSF55383">
    <property type="entry name" value="Copper amine oxidase, domain N"/>
    <property type="match status" value="1"/>
</dbReference>
<sequence>MRYTCSVLLLVVLTIMPGTIWAATPQPTVASGIAVQLDGIKLQFRVAPILEKGTTLAPMREIFEAHGASIAKWDNRTKTVTAVKNQREIIYTIGRTEAIINGGTYAFSSVPGRLVNGSVLIPLRFISESLGATVEYDVKSRTVMIRGAERDWGSASPEVFAGYRLTLPYQRMMQHAPYFLSYVRQNQTRDSFVFFGDSTTWGSYLGRTQTLPYLFGQRTGHNSYNLGVPGFTSSHMVPFLKYALRDIRQPTVVVELQTFWGASQDFTGLSELLKGTIPDYSAALAYLRKDMSRDDETMTPPYADYSSQSKERIAASIGRGKSLFSPKKTMDDELNRRLTELRDFIANRPDQSFALYVPPYQTAEIYKYTDLTPAGLEAYVNQMKTVFDGMSNVRFADFNRLVAGWQQADFVDWLYLSAAGERKFAERMQKWLSES</sequence>
<dbReference type="Gene3D" id="3.40.50.1110">
    <property type="entry name" value="SGNH hydrolase"/>
    <property type="match status" value="1"/>
</dbReference>
<reference evidence="3" key="1">
    <citation type="submission" date="2023-12" db="EMBL/GenBank/DDBJ databases">
        <title>Fervidustalea candida gen. nov., sp. nov., a novel member of the family Paenibacillaceae isolated from a geothermal area.</title>
        <authorList>
            <person name="Li W.-J."/>
            <person name="Jiao J.-Y."/>
            <person name="Chen Y."/>
        </authorList>
    </citation>
    <scope>NUCLEOTIDE SEQUENCE</scope>
    <source>
        <strain evidence="3">SYSU GA230002</strain>
    </source>
</reference>